<reference evidence="2" key="1">
    <citation type="submission" date="2024-06" db="EMBL/GenBank/DDBJ databases">
        <title>Multi-omics analyses provide insights into the biosynthesis of the anticancer antibiotic pleurotin in Hohenbuehelia grisea.</title>
        <authorList>
            <person name="Weaver J.A."/>
            <person name="Alberti F."/>
        </authorList>
    </citation>
    <scope>NUCLEOTIDE SEQUENCE [LARGE SCALE GENOMIC DNA]</scope>
    <source>
        <strain evidence="2">T-177</strain>
    </source>
</reference>
<organism evidence="1 2">
    <name type="scientific">Hohenbuehelia grisea</name>
    <dbReference type="NCBI Taxonomy" id="104357"/>
    <lineage>
        <taxon>Eukaryota</taxon>
        <taxon>Fungi</taxon>
        <taxon>Dikarya</taxon>
        <taxon>Basidiomycota</taxon>
        <taxon>Agaricomycotina</taxon>
        <taxon>Agaricomycetes</taxon>
        <taxon>Agaricomycetidae</taxon>
        <taxon>Agaricales</taxon>
        <taxon>Pleurotineae</taxon>
        <taxon>Pleurotaceae</taxon>
        <taxon>Hohenbuehelia</taxon>
    </lineage>
</organism>
<gene>
    <name evidence="1" type="ORF">HGRIS_013954</name>
</gene>
<name>A0ABR3JSJ6_9AGAR</name>
<dbReference type="EMBL" id="JASNQZ010000003">
    <property type="protein sequence ID" value="KAL0958614.1"/>
    <property type="molecule type" value="Genomic_DNA"/>
</dbReference>
<dbReference type="Proteomes" id="UP001556367">
    <property type="component" value="Unassembled WGS sequence"/>
</dbReference>
<evidence type="ECO:0008006" key="3">
    <source>
        <dbReference type="Google" id="ProtNLM"/>
    </source>
</evidence>
<evidence type="ECO:0000313" key="2">
    <source>
        <dbReference type="Proteomes" id="UP001556367"/>
    </source>
</evidence>
<dbReference type="SUPFAM" id="SSF103473">
    <property type="entry name" value="MFS general substrate transporter"/>
    <property type="match status" value="1"/>
</dbReference>
<comment type="caution">
    <text evidence="1">The sequence shown here is derived from an EMBL/GenBank/DDBJ whole genome shotgun (WGS) entry which is preliminary data.</text>
</comment>
<proteinExistence type="predicted"/>
<dbReference type="InterPro" id="IPR036259">
    <property type="entry name" value="MFS_trans_sf"/>
</dbReference>
<protein>
    <recommendedName>
        <fullName evidence="3">Major facilitator superfamily (MFS) profile domain-containing protein</fullName>
    </recommendedName>
</protein>
<keyword evidence="2" id="KW-1185">Reference proteome</keyword>
<accession>A0ABR3JSJ6</accession>
<sequence length="124" mass="13598">MTRQYGRPVGVLGYSRPTGSLFLAINSALNIVSRISMGVLADRIGRQNMTIATGSPSVSECVILSTIRPRTGHPIRSVNLVFLPARSSPRLFGLVPRKTMSIRSLSKARQAHPPTPKAFWELRT</sequence>
<evidence type="ECO:0000313" key="1">
    <source>
        <dbReference type="EMBL" id="KAL0958614.1"/>
    </source>
</evidence>